<comment type="caution">
    <text evidence="8">The sequence shown here is derived from an EMBL/GenBank/DDBJ whole genome shotgun (WGS) entry which is preliminary data.</text>
</comment>
<sequence>MATRRHVQYSPLSGKEERDYNGSEDDPRFAYTPKSFDRVPWKSIALALFLLFLGSSLLFLSFFIFTGHMGGDRSQVYGLLGLGILAFLPGFYETRIAYYAWRGAQGYRFASIPRY</sequence>
<dbReference type="GO" id="GO:0016020">
    <property type="term" value="C:membrane"/>
    <property type="evidence" value="ECO:0007669"/>
    <property type="project" value="UniProtKB-SubCell"/>
</dbReference>
<gene>
    <name evidence="8" type="ORF">IFM89_003106</name>
</gene>
<dbReference type="AlphaFoldDB" id="A0A835ITC3"/>
<comment type="similarity">
    <text evidence="2">Belongs to the TMEM134/TMEM230 family.</text>
</comment>
<evidence type="ECO:0000256" key="3">
    <source>
        <dbReference type="ARBA" id="ARBA00022692"/>
    </source>
</evidence>
<feature type="transmembrane region" description="Helical" evidence="7">
    <location>
        <begin position="76"/>
        <end position="92"/>
    </location>
</feature>
<feature type="transmembrane region" description="Helical" evidence="7">
    <location>
        <begin position="44"/>
        <end position="64"/>
    </location>
</feature>
<keyword evidence="9" id="KW-1185">Reference proteome</keyword>
<evidence type="ECO:0000256" key="6">
    <source>
        <dbReference type="SAM" id="MobiDB-lite"/>
    </source>
</evidence>
<dbReference type="EMBL" id="JADFTS010000001">
    <property type="protein sequence ID" value="KAF9623490.1"/>
    <property type="molecule type" value="Genomic_DNA"/>
</dbReference>
<evidence type="ECO:0000256" key="4">
    <source>
        <dbReference type="ARBA" id="ARBA00022989"/>
    </source>
</evidence>
<evidence type="ECO:0008006" key="10">
    <source>
        <dbReference type="Google" id="ProtNLM"/>
    </source>
</evidence>
<dbReference type="Pfam" id="PF05915">
    <property type="entry name" value="TMEM_230_134"/>
    <property type="match status" value="1"/>
</dbReference>
<evidence type="ECO:0000256" key="5">
    <source>
        <dbReference type="ARBA" id="ARBA00023136"/>
    </source>
</evidence>
<name>A0A835ITC3_9MAGN</name>
<evidence type="ECO:0000313" key="8">
    <source>
        <dbReference type="EMBL" id="KAF9623490.1"/>
    </source>
</evidence>
<evidence type="ECO:0000256" key="2">
    <source>
        <dbReference type="ARBA" id="ARBA00007743"/>
    </source>
</evidence>
<keyword evidence="5 7" id="KW-0472">Membrane</keyword>
<organism evidence="8 9">
    <name type="scientific">Coptis chinensis</name>
    <dbReference type="NCBI Taxonomy" id="261450"/>
    <lineage>
        <taxon>Eukaryota</taxon>
        <taxon>Viridiplantae</taxon>
        <taxon>Streptophyta</taxon>
        <taxon>Embryophyta</taxon>
        <taxon>Tracheophyta</taxon>
        <taxon>Spermatophyta</taxon>
        <taxon>Magnoliopsida</taxon>
        <taxon>Ranunculales</taxon>
        <taxon>Ranunculaceae</taxon>
        <taxon>Coptidoideae</taxon>
        <taxon>Coptis</taxon>
    </lineage>
</organism>
<accession>A0A835ITC3</accession>
<protein>
    <recommendedName>
        <fullName evidence="10">Transmembrane protein 230</fullName>
    </recommendedName>
</protein>
<proteinExistence type="inferred from homology"/>
<evidence type="ECO:0000256" key="1">
    <source>
        <dbReference type="ARBA" id="ARBA00004141"/>
    </source>
</evidence>
<comment type="subcellular location">
    <subcellularLocation>
        <location evidence="1">Membrane</location>
        <topology evidence="1">Multi-pass membrane protein</topology>
    </subcellularLocation>
</comment>
<keyword evidence="3 7" id="KW-0812">Transmembrane</keyword>
<evidence type="ECO:0000256" key="7">
    <source>
        <dbReference type="SAM" id="Phobius"/>
    </source>
</evidence>
<reference evidence="8 9" key="1">
    <citation type="submission" date="2020-10" db="EMBL/GenBank/DDBJ databases">
        <title>The Coptis chinensis genome and diversification of protoberbering-type alkaloids.</title>
        <authorList>
            <person name="Wang B."/>
            <person name="Shu S."/>
            <person name="Song C."/>
            <person name="Liu Y."/>
        </authorList>
    </citation>
    <scope>NUCLEOTIDE SEQUENCE [LARGE SCALE GENOMIC DNA]</scope>
    <source>
        <strain evidence="8">HL-2020</strain>
        <tissue evidence="8">Leaf</tissue>
    </source>
</reference>
<dbReference type="PANTHER" id="PTHR15664:SF21">
    <property type="entry name" value="TRANSMEMBRANE PROTEIN 230"/>
    <property type="match status" value="1"/>
</dbReference>
<dbReference type="PANTHER" id="PTHR15664">
    <property type="entry name" value="C20ORF30 PROTEIN"/>
    <property type="match status" value="1"/>
</dbReference>
<dbReference type="Proteomes" id="UP000631114">
    <property type="component" value="Unassembled WGS sequence"/>
</dbReference>
<evidence type="ECO:0000313" key="9">
    <source>
        <dbReference type="Proteomes" id="UP000631114"/>
    </source>
</evidence>
<feature type="compositionally biased region" description="Basic and acidic residues" evidence="6">
    <location>
        <begin position="14"/>
        <end position="26"/>
    </location>
</feature>
<feature type="region of interest" description="Disordered" evidence="6">
    <location>
        <begin position="1"/>
        <end position="26"/>
    </location>
</feature>
<dbReference type="GO" id="GO:0012505">
    <property type="term" value="C:endomembrane system"/>
    <property type="evidence" value="ECO:0007669"/>
    <property type="project" value="TreeGrafter"/>
</dbReference>
<dbReference type="OrthoDB" id="5597044at2759"/>
<keyword evidence="4 7" id="KW-1133">Transmembrane helix</keyword>
<dbReference type="InterPro" id="IPR044234">
    <property type="entry name" value="TMEM230"/>
</dbReference>
<dbReference type="InterPro" id="IPR008590">
    <property type="entry name" value="TMEM_230/134"/>
</dbReference>